<keyword evidence="2" id="KW-1185">Reference proteome</keyword>
<dbReference type="EMBL" id="JBHSAX010000019">
    <property type="protein sequence ID" value="MFC3964976.1"/>
    <property type="molecule type" value="Genomic_DNA"/>
</dbReference>
<dbReference type="RefSeq" id="WP_378615281.1">
    <property type="nucleotide sequence ID" value="NZ_JBHSAX010000019.1"/>
</dbReference>
<evidence type="ECO:0000313" key="1">
    <source>
        <dbReference type="EMBL" id="MFC3964976.1"/>
    </source>
</evidence>
<proteinExistence type="predicted"/>
<reference evidence="2" key="1">
    <citation type="journal article" date="2019" name="Int. J. Syst. Evol. Microbiol.">
        <title>The Global Catalogue of Microorganisms (GCM) 10K type strain sequencing project: providing services to taxonomists for standard genome sequencing and annotation.</title>
        <authorList>
            <consortium name="The Broad Institute Genomics Platform"/>
            <consortium name="The Broad Institute Genome Sequencing Center for Infectious Disease"/>
            <person name="Wu L."/>
            <person name="Ma J."/>
        </authorList>
    </citation>
    <scope>NUCLEOTIDE SEQUENCE [LARGE SCALE GENOMIC DNA]</scope>
    <source>
        <strain evidence="2">CGMCC 4.7330</strain>
    </source>
</reference>
<gene>
    <name evidence="1" type="ORF">ACFO0B_23565</name>
</gene>
<dbReference type="GO" id="GO:0016740">
    <property type="term" value="F:transferase activity"/>
    <property type="evidence" value="ECO:0007669"/>
    <property type="project" value="UniProtKB-KW"/>
</dbReference>
<comment type="caution">
    <text evidence="1">The sequence shown here is derived from an EMBL/GenBank/DDBJ whole genome shotgun (WGS) entry which is preliminary data.</text>
</comment>
<dbReference type="PANTHER" id="PTHR48228:SF4">
    <property type="entry name" value="BLR3030 PROTEIN"/>
    <property type="match status" value="1"/>
</dbReference>
<dbReference type="InterPro" id="IPR003673">
    <property type="entry name" value="CoA-Trfase_fam_III"/>
</dbReference>
<sequence>MNTHDPLVHAYETGIGIAPSGAAAAVEAGNHLAATLPVWTLAAGSLTAVTAAANRLRAVRGLPAAPIKLDPARVSTAFASDHVLRLAGEPVRAFGDLSGFFPTFDGWIRTHANYPHHRAALLSALGLPADASTDLAVTHLAMNRASDLEDRAAEHGAIVVRVRTEEEWAQSEQGRAAAGGPLVAMDRRTDIGGDRVGLGTDPARPLHGLRVLDLTRVIAGPVATRALALLGADVLRIDPPKLPEIPLQFADTCQGKRSALLDLITDLDRFHELLAEADVLVTGYRPGALEFAGIDPSVRPGLIHARVSAWGESGPWGQRRGFDSIVQAAAGIAVLEGAEVAPGTLPAQALDHATGYLLAAGVLDALALRTVDGSGRDVRAALARTASWLLAAPDRTPRHPAATPAAAELTITGGGATTARPAFAEYPEYPWPAPKYGSSPLEWAVALR</sequence>
<name>A0ABV8DYB0_9NOCA</name>
<organism evidence="1 2">
    <name type="scientific">Nocardia jiangsuensis</name>
    <dbReference type="NCBI Taxonomy" id="1691563"/>
    <lineage>
        <taxon>Bacteria</taxon>
        <taxon>Bacillati</taxon>
        <taxon>Actinomycetota</taxon>
        <taxon>Actinomycetes</taxon>
        <taxon>Mycobacteriales</taxon>
        <taxon>Nocardiaceae</taxon>
        <taxon>Nocardia</taxon>
    </lineage>
</organism>
<evidence type="ECO:0000313" key="2">
    <source>
        <dbReference type="Proteomes" id="UP001595696"/>
    </source>
</evidence>
<dbReference type="SUPFAM" id="SSF89796">
    <property type="entry name" value="CoA-transferase family III (CaiB/BaiF)"/>
    <property type="match status" value="2"/>
</dbReference>
<dbReference type="Proteomes" id="UP001595696">
    <property type="component" value="Unassembled WGS sequence"/>
</dbReference>
<dbReference type="InterPro" id="IPR050509">
    <property type="entry name" value="CoA-transferase_III"/>
</dbReference>
<dbReference type="Pfam" id="PF02515">
    <property type="entry name" value="CoA_transf_3"/>
    <property type="match status" value="1"/>
</dbReference>
<protein>
    <submittedName>
        <fullName evidence="1">CoA transferase</fullName>
    </submittedName>
</protein>
<dbReference type="PANTHER" id="PTHR48228">
    <property type="entry name" value="SUCCINYL-COA--D-CITRAMALATE COA-TRANSFERASE"/>
    <property type="match status" value="1"/>
</dbReference>
<dbReference type="InterPro" id="IPR023606">
    <property type="entry name" value="CoA-Trfase_III_dom_1_sf"/>
</dbReference>
<dbReference type="Gene3D" id="3.40.50.10540">
    <property type="entry name" value="Crotonobetainyl-coa:carnitine coa-transferase, domain 1"/>
    <property type="match status" value="1"/>
</dbReference>
<accession>A0ABV8DYB0</accession>
<keyword evidence="1" id="KW-0808">Transferase</keyword>